<dbReference type="Proteomes" id="UP000317303">
    <property type="component" value="Unassembled WGS sequence"/>
</dbReference>
<evidence type="ECO:0000256" key="1">
    <source>
        <dbReference type="SAM" id="MobiDB-lite"/>
    </source>
</evidence>
<gene>
    <name evidence="2" type="ORF">JD82_00374</name>
</gene>
<evidence type="ECO:0000313" key="2">
    <source>
        <dbReference type="EMBL" id="TWH18555.1"/>
    </source>
</evidence>
<accession>A0A660CCJ5</accession>
<protein>
    <submittedName>
        <fullName evidence="2">Uncharacterized protein</fullName>
    </submittedName>
</protein>
<dbReference type="EMBL" id="VLJV01000001">
    <property type="protein sequence ID" value="TWH18555.1"/>
    <property type="molecule type" value="Genomic_DNA"/>
</dbReference>
<dbReference type="AlphaFoldDB" id="A0A660CCJ5"/>
<organism evidence="2 3">
    <name type="scientific">Prauserella rugosa</name>
    <dbReference type="NCBI Taxonomy" id="43354"/>
    <lineage>
        <taxon>Bacteria</taxon>
        <taxon>Bacillati</taxon>
        <taxon>Actinomycetota</taxon>
        <taxon>Actinomycetes</taxon>
        <taxon>Pseudonocardiales</taxon>
        <taxon>Pseudonocardiaceae</taxon>
        <taxon>Prauserella</taxon>
    </lineage>
</organism>
<name>A0A660CCJ5_9PSEU</name>
<proteinExistence type="predicted"/>
<comment type="caution">
    <text evidence="2">The sequence shown here is derived from an EMBL/GenBank/DDBJ whole genome shotgun (WGS) entry which is preliminary data.</text>
</comment>
<keyword evidence="3" id="KW-1185">Reference proteome</keyword>
<sequence length="60" mass="6948">MLDARPCPPSMKRQCPGPTNPETAEPCAWEPCTNLVDDPFWWCSDFHMQQWMREHNEGAA</sequence>
<reference evidence="2 3" key="1">
    <citation type="submission" date="2019-07" db="EMBL/GenBank/DDBJ databases">
        <title>R&amp;d 2014.</title>
        <authorList>
            <person name="Klenk H.-P."/>
        </authorList>
    </citation>
    <scope>NUCLEOTIDE SEQUENCE [LARGE SCALE GENOMIC DNA]</scope>
    <source>
        <strain evidence="2 3">DSM 43194</strain>
    </source>
</reference>
<feature type="region of interest" description="Disordered" evidence="1">
    <location>
        <begin position="1"/>
        <end position="22"/>
    </location>
</feature>
<evidence type="ECO:0000313" key="3">
    <source>
        <dbReference type="Proteomes" id="UP000317303"/>
    </source>
</evidence>